<keyword evidence="2 3" id="KW-0802">TPR repeat</keyword>
<organism evidence="5 6">
    <name type="scientific">Armatimonas rosea</name>
    <dbReference type="NCBI Taxonomy" id="685828"/>
    <lineage>
        <taxon>Bacteria</taxon>
        <taxon>Bacillati</taxon>
        <taxon>Armatimonadota</taxon>
        <taxon>Armatimonadia</taxon>
        <taxon>Armatimonadales</taxon>
        <taxon>Armatimonadaceae</taxon>
        <taxon>Armatimonas</taxon>
    </lineage>
</organism>
<feature type="repeat" description="TPR" evidence="3">
    <location>
        <begin position="18"/>
        <end position="51"/>
    </location>
</feature>
<dbReference type="SUPFAM" id="SSF81901">
    <property type="entry name" value="HCP-like"/>
    <property type="match status" value="1"/>
</dbReference>
<dbReference type="PROSITE" id="PS50005">
    <property type="entry name" value="TPR"/>
    <property type="match status" value="3"/>
</dbReference>
<name>A0A7W9W942_ARMRO</name>
<dbReference type="SMART" id="SM00028">
    <property type="entry name" value="TPR"/>
    <property type="match status" value="15"/>
</dbReference>
<comment type="caution">
    <text evidence="5">The sequence shown here is derived from an EMBL/GenBank/DDBJ whole genome shotgun (WGS) entry which is preliminary data.</text>
</comment>
<dbReference type="Proteomes" id="UP000520814">
    <property type="component" value="Unassembled WGS sequence"/>
</dbReference>
<dbReference type="Gene3D" id="1.25.40.10">
    <property type="entry name" value="Tetratricopeptide repeat domain"/>
    <property type="match status" value="5"/>
</dbReference>
<dbReference type="PANTHER" id="PTHR45586:SF1">
    <property type="entry name" value="LIPOPOLYSACCHARIDE ASSEMBLY PROTEIN B"/>
    <property type="match status" value="1"/>
</dbReference>
<evidence type="ECO:0000256" key="2">
    <source>
        <dbReference type="ARBA" id="ARBA00022803"/>
    </source>
</evidence>
<dbReference type="Pfam" id="PF14561">
    <property type="entry name" value="TPR_20"/>
    <property type="match status" value="1"/>
</dbReference>
<dbReference type="Pfam" id="PF13432">
    <property type="entry name" value="TPR_16"/>
    <property type="match status" value="2"/>
</dbReference>
<dbReference type="AlphaFoldDB" id="A0A7W9W942"/>
<keyword evidence="6" id="KW-1185">Reference proteome</keyword>
<feature type="region of interest" description="Disordered" evidence="4">
    <location>
        <begin position="420"/>
        <end position="442"/>
    </location>
</feature>
<evidence type="ECO:0000256" key="1">
    <source>
        <dbReference type="ARBA" id="ARBA00022737"/>
    </source>
</evidence>
<dbReference type="InterPro" id="IPR051012">
    <property type="entry name" value="CellSynth/LPSAsmb/PSIAsmb"/>
</dbReference>
<gene>
    <name evidence="5" type="ORF">HNQ39_004068</name>
</gene>
<feature type="repeat" description="TPR" evidence="3">
    <location>
        <begin position="409"/>
        <end position="442"/>
    </location>
</feature>
<evidence type="ECO:0000313" key="6">
    <source>
        <dbReference type="Proteomes" id="UP000520814"/>
    </source>
</evidence>
<dbReference type="Pfam" id="PF14559">
    <property type="entry name" value="TPR_19"/>
    <property type="match status" value="4"/>
</dbReference>
<dbReference type="PANTHER" id="PTHR45586">
    <property type="entry name" value="TPR REPEAT-CONTAINING PROTEIN PA4667"/>
    <property type="match status" value="1"/>
</dbReference>
<evidence type="ECO:0000256" key="3">
    <source>
        <dbReference type="PROSITE-ProRule" id="PRU00339"/>
    </source>
</evidence>
<keyword evidence="1" id="KW-0677">Repeat</keyword>
<evidence type="ECO:0000256" key="4">
    <source>
        <dbReference type="SAM" id="MobiDB-lite"/>
    </source>
</evidence>
<sequence>MQKPTSSSPPPPTAQQKASVLFNQAIQATRQGKLAQAEKLYRQMLEQDPKATVGWMNLALLLGQQKRHDEAIATAQKAVRLEPKEGLYKATLASLEWNAGRTDEAIVSAKEALAVAPKSLDALRTLGGALVSQKRFADAVPYLKTWAELQPKDPAPLGALATIQVQAKLPTDALVTLRTMTKRFPKEANAFLMRADLAGRLATERKDKKLFLEARDSYSRAFTLNPKNLQAGYNAAVSADQAGEHSEALMLLEKLRERFPNAAMVRHSLALAYLRDTRRTPGDRVALGLKEAEAAVGREPKNPDYAATLGYMVLSQGSSKELGQRAAKVFEGALKLDPKNIRAKQGLAESYLVQSEWEKALPLLKEQLAAQPDDDTLRHRLAATLQAAGRRSEAAVELRTIAKRNPKDTKTLKDLARLFEQDGQPDEAEKTLEEARQRDPQDLETQLAQAGLATRRKQYEKALLAYNAVLAKQPANADAHAGLIGVYDAQENKTEALAARERWVKADPKNNQARYELGLLYSNQGRDDDALRMLRSLTLRQGDPNRDLYRQALPEFYRRKNRFAEEASELRHLTTEEPTNDAFRLRLAEALERAGKPSEAEETYKTLIARAPTNDLRYNLALIGLHERTGKVDQAIQELEELIAIRTSSVEARTQLIRMRKEQKRPELAVDFFEKVALSEAGQPNILLCRALDELCQELKLPERYLAFTQKSLEVYPKSNLAWKRRGQSLDAAKRYSESVAAFEKAGELDTRDPEAPFLLGRLQEAQGKKAEAIAAYTASIKRQRTDPAVDALKRLGAPVPK</sequence>
<dbReference type="Pfam" id="PF13174">
    <property type="entry name" value="TPR_6"/>
    <property type="match status" value="1"/>
</dbReference>
<dbReference type="InterPro" id="IPR011990">
    <property type="entry name" value="TPR-like_helical_dom_sf"/>
</dbReference>
<evidence type="ECO:0000313" key="5">
    <source>
        <dbReference type="EMBL" id="MBB6052247.1"/>
    </source>
</evidence>
<protein>
    <submittedName>
        <fullName evidence="5">Tetratricopeptide (TPR) repeat protein</fullName>
    </submittedName>
</protein>
<feature type="compositionally biased region" description="Basic and acidic residues" evidence="4">
    <location>
        <begin position="427"/>
        <end position="441"/>
    </location>
</feature>
<reference evidence="5 6" key="1">
    <citation type="submission" date="2020-08" db="EMBL/GenBank/DDBJ databases">
        <title>Genomic Encyclopedia of Type Strains, Phase IV (KMG-IV): sequencing the most valuable type-strain genomes for metagenomic binning, comparative biology and taxonomic classification.</title>
        <authorList>
            <person name="Goeker M."/>
        </authorList>
    </citation>
    <scope>NUCLEOTIDE SEQUENCE [LARGE SCALE GENOMIC DNA]</scope>
    <source>
        <strain evidence="5 6">DSM 23562</strain>
    </source>
</reference>
<dbReference type="EMBL" id="JACHGW010000004">
    <property type="protein sequence ID" value="MBB6052247.1"/>
    <property type="molecule type" value="Genomic_DNA"/>
</dbReference>
<accession>A0A7W9W942</accession>
<dbReference type="InterPro" id="IPR019734">
    <property type="entry name" value="TPR_rpt"/>
</dbReference>
<feature type="repeat" description="TPR" evidence="3">
    <location>
        <begin position="52"/>
        <end position="85"/>
    </location>
</feature>
<proteinExistence type="predicted"/>
<dbReference type="RefSeq" id="WP_184200935.1">
    <property type="nucleotide sequence ID" value="NZ_JACHGW010000004.1"/>
</dbReference>
<dbReference type="SUPFAM" id="SSF48452">
    <property type="entry name" value="TPR-like"/>
    <property type="match status" value="2"/>
</dbReference>